<dbReference type="EMBL" id="CABVHF010000005">
    <property type="protein sequence ID" value="VVM77572.1"/>
    <property type="molecule type" value="Genomic_DNA"/>
</dbReference>
<dbReference type="OrthoDB" id="7023923at2"/>
<name>A0A5E6SBM4_PSEFL</name>
<gene>
    <name evidence="1" type="ORF">PS631_02150</name>
</gene>
<evidence type="ECO:0000313" key="1">
    <source>
        <dbReference type="EMBL" id="VVM77572.1"/>
    </source>
</evidence>
<protein>
    <recommendedName>
        <fullName evidence="3">Integrase</fullName>
    </recommendedName>
</protein>
<proteinExistence type="predicted"/>
<reference evidence="1 2" key="1">
    <citation type="submission" date="2019-09" db="EMBL/GenBank/DDBJ databases">
        <authorList>
            <person name="Chandra G."/>
            <person name="Truman W A."/>
        </authorList>
    </citation>
    <scope>NUCLEOTIDE SEQUENCE [LARGE SCALE GENOMIC DNA]</scope>
    <source>
        <strain evidence="1">PS631</strain>
    </source>
</reference>
<dbReference type="Proteomes" id="UP000399692">
    <property type="component" value="Unassembled WGS sequence"/>
</dbReference>
<evidence type="ECO:0008006" key="3">
    <source>
        <dbReference type="Google" id="ProtNLM"/>
    </source>
</evidence>
<dbReference type="AlphaFoldDB" id="A0A5E6SBM4"/>
<evidence type="ECO:0000313" key="2">
    <source>
        <dbReference type="Proteomes" id="UP000399692"/>
    </source>
</evidence>
<organism evidence="1 2">
    <name type="scientific">Pseudomonas fluorescens</name>
    <dbReference type="NCBI Taxonomy" id="294"/>
    <lineage>
        <taxon>Bacteria</taxon>
        <taxon>Pseudomonadati</taxon>
        <taxon>Pseudomonadota</taxon>
        <taxon>Gammaproteobacteria</taxon>
        <taxon>Pseudomonadales</taxon>
        <taxon>Pseudomonadaceae</taxon>
        <taxon>Pseudomonas</taxon>
    </lineage>
</organism>
<dbReference type="RefSeq" id="WP_150570197.1">
    <property type="nucleotide sequence ID" value="NZ_CABVHF010000005.1"/>
</dbReference>
<accession>A0A5E6SBM4</accession>
<sequence length="725" mass="83307">MSAFDHSITEVVTSTGRKVACSYLSNPNYDPTSNVCACLHWLFLLYCPARNHARAYLLRDAIGLFVDFAHLHNSNNPDPLHIKMYTDINAEIFNRYIEYVYDLGDTPAKPEIFKSAVKLVAEETGKLPLLTLPIVPLPPKTGKNPPLSAEGLNSLEEALTAHVNVLWDKMLFREEVESAQPYTAEEINNQLTPVRTRVRMLQSYHHQQMNNGKPRRQVWLKRLSECTDPELRQLANIPDTAMQELKAIYQQQVHSLPEFDTSEDPLAGVPMSVWQPDYHRVIKTFLAHGYPFEMSLDYLYNELRRVNLLSIETGCQDVIKILLHRFSSANRDAKLPMVDELLGFYYPTVVDMTALLLFMMFQSGWNKETALSLDKDNFEHLLTGTIDEAVKVVFAEKARSQGNDKPYFSAKRIEIPTSGDDPYSFYNLIRLAKHLAAPLSPYPIDQIPVDMTEDQMNPLFLCLRLREDWSRGGRLTSIAHPKTFRVCVQHFLQQYEVVENGKRLTSASELTRRLRPTWLLYKKRDNPIALLSMTMGHESRDTTDMFYDNSAVAHQERLQRLRSELEAIIELLRARRFKGMLSTHAQVVASATWKVFHIPGQLKSMWGCADQTKPNWVGSEIIATTGKKCWKIKECIFCSQLRIFQDSLPYLMERDAHLSELLESGAGGFSSRFVKEQEAIRFILDEWGDYDEIKQAARYRRNNGPLLPRDLDLLEIIFESEVHNA</sequence>